<gene>
    <name evidence="10" type="ORF">CYNAS_LOCUS22545</name>
</gene>
<organism evidence="10 11">
    <name type="scientific">Cylicocyclus nassatus</name>
    <name type="common">Nematode worm</name>
    <dbReference type="NCBI Taxonomy" id="53992"/>
    <lineage>
        <taxon>Eukaryota</taxon>
        <taxon>Metazoa</taxon>
        <taxon>Ecdysozoa</taxon>
        <taxon>Nematoda</taxon>
        <taxon>Chromadorea</taxon>
        <taxon>Rhabditida</taxon>
        <taxon>Rhabditina</taxon>
        <taxon>Rhabditomorpha</taxon>
        <taxon>Strongyloidea</taxon>
        <taxon>Strongylidae</taxon>
        <taxon>Cylicocyclus</taxon>
    </lineage>
</organism>
<dbReference type="InterPro" id="IPR050534">
    <property type="entry name" value="Coronavir_polyprotein_1ab"/>
</dbReference>
<feature type="compositionally biased region" description="Basic and acidic residues" evidence="6">
    <location>
        <begin position="452"/>
        <end position="463"/>
    </location>
</feature>
<keyword evidence="4" id="KW-0347">Helicase</keyword>
<dbReference type="InterPro" id="IPR047187">
    <property type="entry name" value="SF1_C_Upf1"/>
</dbReference>
<evidence type="ECO:0000256" key="5">
    <source>
        <dbReference type="ARBA" id="ARBA00022840"/>
    </source>
</evidence>
<feature type="region of interest" description="Disordered" evidence="6">
    <location>
        <begin position="378"/>
        <end position="397"/>
    </location>
</feature>
<name>A0AA36HH25_CYLNA</name>
<evidence type="ECO:0000256" key="2">
    <source>
        <dbReference type="ARBA" id="ARBA00022741"/>
    </source>
</evidence>
<dbReference type="SUPFAM" id="SSF52540">
    <property type="entry name" value="P-loop containing nucleoside triphosphate hydrolases"/>
    <property type="match status" value="1"/>
</dbReference>
<evidence type="ECO:0000259" key="7">
    <source>
        <dbReference type="Pfam" id="PF03732"/>
    </source>
</evidence>
<feature type="domain" description="Retrotransposon gag" evidence="7">
    <location>
        <begin position="164"/>
        <end position="256"/>
    </location>
</feature>
<evidence type="ECO:0000256" key="4">
    <source>
        <dbReference type="ARBA" id="ARBA00022806"/>
    </source>
</evidence>
<reference evidence="10" key="1">
    <citation type="submission" date="2023-07" db="EMBL/GenBank/DDBJ databases">
        <authorList>
            <consortium name="CYATHOMIX"/>
        </authorList>
    </citation>
    <scope>NUCLEOTIDE SEQUENCE</scope>
    <source>
        <strain evidence="10">N/A</strain>
    </source>
</reference>
<keyword evidence="11" id="KW-1185">Reference proteome</keyword>
<sequence length="1409" mass="156045">MPPPTTRARAPSSDIGAHPQFSKITPSAPAAPQVAAAVSASLAHVVDDGPVTGRDVKELRDVTAQAITDVWTDSRQATANLAGKINATNASLLADLNESFSAMGHRIDGLPSAVNITTPIPIPSLPSFSGLDEDPTQFSAWLARVEDIFDMLSPPLSSAMKAKLVKGHLQGLAREKLNQLTSEQRDDYDTLVAELRKSFEGPHRRRLARQALAGCRQQPGESCFSFANRILHLVRAITAGQDPVLQEERLLEEFVSRLRTDIKFHVRNSNPTSFQQALDTADAVEQHLAETISDRLITPSAEDAPVAWSMLFRGLIPIVLSVILVEASDIWLTSAHPNVSSSETQIRVDLTRGHLAMDDLSPQQQLEALVAHALARDENPDATQRQQEQASDTSSSVMQNVYLDYPEEALLASDVESMNLSPASSLTLTASPPPGPSTDTQNLLIVPVPSTEEAKWTTVRDKPPTSTPSGSPHGSTRRRRASSPLFAEEMLHEEPLAVPSSSSYHDHPFDIPAQPIQDDIVSLRERLFNTDMQGVSLLRPGTRPPIKHVLTPQRRPPPTFTPEGHSHYLIEHHPWAHLVSPRPIDVLQSRAIQPVLDLPTEEYRHLPSGGYRNTRFARSLFPRIAIRAHCPVLQIPFIELQHLEDTIAFRDRTLRMIEDLQDGTYDDFREIDSPVQPDRLRCMLAPETWRGRRPVLPNKEEREWLLDRADRFDNFESDHSVALIKMLKLFNVTGAAHAALPFLSDDHQTHWVAAVVPSLTVYTIRLNFVLHNMANEAGWAAQRPVAVWIAGSASLAFVRVRSVTMDPDQRTLAISTEAYHYSHRSILGDVAKHARRVGPNLVVDVGVHLIKSPLASNPVYESISRADLSITAPAGTFGDGVMNAMYGRARIGCSPRHSQAPVSTQLTSTSFSLKGRRISLNDDQQKAISLAFTGYPVVGIQAAFGTGKTVIGALLAAHLCKANISVIVTSTTNAAVAQFAETFLALDDFNDVPMVRYVSDSATAAENAYTTPSDLNVILKGLGEKYEAKMTSTERNRCHEFKEGRDVLEQALRDPERALQMSEEQSEECYISDKYVSRNLQKMVDLMFRLHAPAVIFATTSSLINIIGPKGIFRKHMSRFSVLIGDEASQIPEPVVVTLAMRLPTVRHVYIGDAHQLQPHVRCPRSSNMAIFGARSVMEILMKARAVPIAPLRTTFRGHPSLLELPNRVAYSGALVSGVRAEERQMLLTAMKFPSPGVPYMFINVPADSTRSTSKSHFNTAEAEACWHLVHLLLENGISKDDIAIITFYRAQFNRMQEQAQRLGVELATVDSVQGREKEVVIILTTRTDAELGTAEFLDDYRRMNVALTRCRQGQFVFGHAEALSRIPFWSRVLSWSRSLNAVVDHNRIDEYFHNHKVPSEFSNFSSAF</sequence>
<dbReference type="PANTHER" id="PTHR43788">
    <property type="entry name" value="DNA2/NAM7 HELICASE FAMILY MEMBER"/>
    <property type="match status" value="1"/>
</dbReference>
<dbReference type="InterPro" id="IPR027417">
    <property type="entry name" value="P-loop_NTPase"/>
</dbReference>
<evidence type="ECO:0000259" key="8">
    <source>
        <dbReference type="Pfam" id="PF13086"/>
    </source>
</evidence>
<dbReference type="Pfam" id="PF13087">
    <property type="entry name" value="AAA_12"/>
    <property type="match status" value="1"/>
</dbReference>
<dbReference type="Pfam" id="PF13086">
    <property type="entry name" value="AAA_11"/>
    <property type="match status" value="1"/>
</dbReference>
<feature type="region of interest" description="Disordered" evidence="6">
    <location>
        <begin position="535"/>
        <end position="559"/>
    </location>
</feature>
<dbReference type="GO" id="GO:0005524">
    <property type="term" value="F:ATP binding"/>
    <property type="evidence" value="ECO:0007669"/>
    <property type="project" value="UniProtKB-KW"/>
</dbReference>
<evidence type="ECO:0000256" key="1">
    <source>
        <dbReference type="ARBA" id="ARBA00007913"/>
    </source>
</evidence>
<dbReference type="GO" id="GO:0016787">
    <property type="term" value="F:hydrolase activity"/>
    <property type="evidence" value="ECO:0007669"/>
    <property type="project" value="UniProtKB-KW"/>
</dbReference>
<dbReference type="PANTHER" id="PTHR43788:SF16">
    <property type="entry name" value="HELICASE WITH ZINC FINGER 2"/>
    <property type="match status" value="1"/>
</dbReference>
<evidence type="ECO:0000256" key="6">
    <source>
        <dbReference type="SAM" id="MobiDB-lite"/>
    </source>
</evidence>
<proteinExistence type="inferred from homology"/>
<dbReference type="Gene3D" id="3.40.50.300">
    <property type="entry name" value="P-loop containing nucleotide triphosphate hydrolases"/>
    <property type="match status" value="2"/>
</dbReference>
<feature type="domain" description="DNA2/NAM7 helicase helicase" evidence="8">
    <location>
        <begin position="920"/>
        <end position="1161"/>
    </location>
</feature>
<protein>
    <submittedName>
        <fullName evidence="10">Uncharacterized protein</fullName>
    </submittedName>
</protein>
<evidence type="ECO:0000259" key="9">
    <source>
        <dbReference type="Pfam" id="PF13087"/>
    </source>
</evidence>
<keyword evidence="3" id="KW-0378">Hydrolase</keyword>
<dbReference type="InterPro" id="IPR041679">
    <property type="entry name" value="DNA2/NAM7-like_C"/>
</dbReference>
<feature type="domain" description="DNA2/NAM7 helicase-like C-terminal" evidence="9">
    <location>
        <begin position="1175"/>
        <end position="1361"/>
    </location>
</feature>
<keyword evidence="2" id="KW-0547">Nucleotide-binding</keyword>
<dbReference type="EMBL" id="CATQJL010000326">
    <property type="protein sequence ID" value="CAJ0610562.1"/>
    <property type="molecule type" value="Genomic_DNA"/>
</dbReference>
<comment type="caution">
    <text evidence="10">The sequence shown here is derived from an EMBL/GenBank/DDBJ whole genome shotgun (WGS) entry which is preliminary data.</text>
</comment>
<dbReference type="CDD" id="cd18808">
    <property type="entry name" value="SF1_C_Upf1"/>
    <property type="match status" value="1"/>
</dbReference>
<dbReference type="Proteomes" id="UP001176961">
    <property type="component" value="Unassembled WGS sequence"/>
</dbReference>
<evidence type="ECO:0000256" key="3">
    <source>
        <dbReference type="ARBA" id="ARBA00022801"/>
    </source>
</evidence>
<feature type="compositionally biased region" description="Polar residues" evidence="6">
    <location>
        <begin position="381"/>
        <end position="397"/>
    </location>
</feature>
<evidence type="ECO:0000313" key="10">
    <source>
        <dbReference type="EMBL" id="CAJ0610562.1"/>
    </source>
</evidence>
<dbReference type="InterPro" id="IPR005162">
    <property type="entry name" value="Retrotrans_gag_dom"/>
</dbReference>
<dbReference type="GO" id="GO:0043139">
    <property type="term" value="F:5'-3' DNA helicase activity"/>
    <property type="evidence" value="ECO:0007669"/>
    <property type="project" value="TreeGrafter"/>
</dbReference>
<comment type="similarity">
    <text evidence="1">Belongs to the DNA2/NAM7 helicase family.</text>
</comment>
<feature type="region of interest" description="Disordered" evidence="6">
    <location>
        <begin position="424"/>
        <end position="481"/>
    </location>
</feature>
<dbReference type="Pfam" id="PF03732">
    <property type="entry name" value="Retrotrans_gag"/>
    <property type="match status" value="1"/>
</dbReference>
<keyword evidence="5" id="KW-0067">ATP-binding</keyword>
<dbReference type="InterPro" id="IPR041677">
    <property type="entry name" value="DNA2/NAM7_AAA_11"/>
</dbReference>
<accession>A0AA36HH25</accession>
<evidence type="ECO:0000313" key="11">
    <source>
        <dbReference type="Proteomes" id="UP001176961"/>
    </source>
</evidence>